<name>A0ABS8X094_9GAMM</name>
<organism evidence="1 2">
    <name type="scientific">Legionella resiliens</name>
    <dbReference type="NCBI Taxonomy" id="2905958"/>
    <lineage>
        <taxon>Bacteria</taxon>
        <taxon>Pseudomonadati</taxon>
        <taxon>Pseudomonadota</taxon>
        <taxon>Gammaproteobacteria</taxon>
        <taxon>Legionellales</taxon>
        <taxon>Legionellaceae</taxon>
        <taxon>Legionella</taxon>
    </lineage>
</organism>
<keyword evidence="2" id="KW-1185">Reference proteome</keyword>
<gene>
    <name evidence="1" type="ORF">LXO92_02280</name>
</gene>
<dbReference type="Proteomes" id="UP001320170">
    <property type="component" value="Unassembled WGS sequence"/>
</dbReference>
<protein>
    <submittedName>
        <fullName evidence="1">Uncharacterized protein</fullName>
    </submittedName>
</protein>
<dbReference type="RefSeq" id="WP_182351142.1">
    <property type="nucleotide sequence ID" value="NZ_JAJSPM010000001.1"/>
</dbReference>
<dbReference type="EMBL" id="JAJTND010000001">
    <property type="protein sequence ID" value="MCE3531201.1"/>
    <property type="molecule type" value="Genomic_DNA"/>
</dbReference>
<proteinExistence type="predicted"/>
<reference evidence="1 2" key="1">
    <citation type="journal article" date="2024" name="Pathogens">
        <title>Characterization of a Novel Species of Legionella Isolated from a Healthcare Facility: Legionella resiliens sp. nov.</title>
        <authorList>
            <person name="Cristino S."/>
            <person name="Pascale M.R."/>
            <person name="Marino F."/>
            <person name="Derelitto C."/>
            <person name="Salaris S."/>
            <person name="Orsini M."/>
            <person name="Squarzoni S."/>
            <person name="Grottola A."/>
            <person name="Girolamini L."/>
        </authorList>
    </citation>
    <scope>NUCLEOTIDE SEQUENCE [LARGE SCALE GENOMIC DNA]</scope>
    <source>
        <strain evidence="1 2">8cVS16</strain>
    </source>
</reference>
<evidence type="ECO:0000313" key="2">
    <source>
        <dbReference type="Proteomes" id="UP001320170"/>
    </source>
</evidence>
<comment type="caution">
    <text evidence="1">The sequence shown here is derived from an EMBL/GenBank/DDBJ whole genome shotgun (WGS) entry which is preliminary data.</text>
</comment>
<accession>A0ABS8X094</accession>
<evidence type="ECO:0000313" key="1">
    <source>
        <dbReference type="EMBL" id="MCE3531201.1"/>
    </source>
</evidence>
<sequence>MMKNSNYFFAIQADVDAAQNAAEVAQNDVVNAGRINEAARDAEEGYENLVVF</sequence>